<keyword evidence="1" id="KW-1133">Transmembrane helix</keyword>
<organism evidence="3 5">
    <name type="scientific">Mycolicibacterium diernhoferi</name>
    <dbReference type="NCBI Taxonomy" id="1801"/>
    <lineage>
        <taxon>Bacteria</taxon>
        <taxon>Bacillati</taxon>
        <taxon>Actinomycetota</taxon>
        <taxon>Actinomycetes</taxon>
        <taxon>Mycobacteriales</taxon>
        <taxon>Mycobacteriaceae</taxon>
        <taxon>Mycolicibacterium</taxon>
    </lineage>
</organism>
<dbReference type="Proteomes" id="UP000191039">
    <property type="component" value="Unassembled WGS sequence"/>
</dbReference>
<reference evidence="3 5" key="2">
    <citation type="submission" date="2017-10" db="EMBL/GenBank/DDBJ databases">
        <title>The new phylogeny of genus Mycobacterium.</title>
        <authorList>
            <person name="Tortoli E."/>
            <person name="Trovato A."/>
            <person name="Cirillo D.M."/>
        </authorList>
    </citation>
    <scope>NUCLEOTIDE SEQUENCE [LARGE SCALE GENOMIC DNA]</scope>
    <source>
        <strain evidence="3 5">IP141170001</strain>
    </source>
</reference>
<reference evidence="2 4" key="1">
    <citation type="submission" date="2016-09" db="EMBL/GenBank/DDBJ databases">
        <title>genome sequences of unsequenced Mycobacteria.</title>
        <authorList>
            <person name="Greninger A.L."/>
            <person name="Jerome K.R."/>
            <person name="Mcnair B."/>
            <person name="Wallis C."/>
            <person name="Fang F."/>
        </authorList>
    </citation>
    <scope>NUCLEOTIDE SEQUENCE [LARGE SCALE GENOMIC DNA]</scope>
    <source>
        <strain evidence="2 4">BM1</strain>
    </source>
</reference>
<dbReference type="STRING" id="1801.BRW64_11980"/>
<gene>
    <name evidence="2" type="ORF">BV510_04310</name>
    <name evidence="3" type="ORF">CRI78_10060</name>
</gene>
<keyword evidence="1" id="KW-0472">Membrane</keyword>
<dbReference type="RefSeq" id="WP_073856444.1">
    <property type="nucleotide sequence ID" value="NZ_BAAATC010000011.1"/>
</dbReference>
<keyword evidence="5" id="KW-1185">Reference proteome</keyword>
<dbReference type="EMBL" id="MIJD01000026">
    <property type="protein sequence ID" value="OPE55569.1"/>
    <property type="molecule type" value="Genomic_DNA"/>
</dbReference>
<evidence type="ECO:0000313" key="2">
    <source>
        <dbReference type="EMBL" id="OPE55569.1"/>
    </source>
</evidence>
<evidence type="ECO:0000256" key="1">
    <source>
        <dbReference type="SAM" id="Phobius"/>
    </source>
</evidence>
<evidence type="ECO:0008006" key="6">
    <source>
        <dbReference type="Google" id="ProtNLM"/>
    </source>
</evidence>
<evidence type="ECO:0000313" key="4">
    <source>
        <dbReference type="Proteomes" id="UP000191039"/>
    </source>
</evidence>
<feature type="transmembrane region" description="Helical" evidence="1">
    <location>
        <begin position="12"/>
        <end position="34"/>
    </location>
</feature>
<keyword evidence="1" id="KW-0812">Transmembrane</keyword>
<evidence type="ECO:0000313" key="5">
    <source>
        <dbReference type="Proteomes" id="UP000220340"/>
    </source>
</evidence>
<sequence length="107" mass="10797">MSGVDAAVSVTALTLTLVAGAVAAFFGVFFMAFTDDCPAGTCNIDAGVTAMFTGFIVAAGLWVAGLVLTIARLRRRTRAWPYASGTLALCTAACVLGIAGYLQAVGG</sequence>
<protein>
    <recommendedName>
        <fullName evidence="6">Transmembrane protein</fullName>
    </recommendedName>
</protein>
<dbReference type="Proteomes" id="UP000220340">
    <property type="component" value="Unassembled WGS sequence"/>
</dbReference>
<dbReference type="OrthoDB" id="4640936at2"/>
<evidence type="ECO:0000313" key="3">
    <source>
        <dbReference type="EMBL" id="PEG54538.1"/>
    </source>
</evidence>
<dbReference type="EMBL" id="PDCR01000011">
    <property type="protein sequence ID" value="PEG54538.1"/>
    <property type="molecule type" value="Genomic_DNA"/>
</dbReference>
<name>A0A1Q4HFD3_9MYCO</name>
<dbReference type="AlphaFoldDB" id="A0A1Q4HFD3"/>
<proteinExistence type="predicted"/>
<accession>A0A1Q4HFD3</accession>
<feature type="transmembrane region" description="Helical" evidence="1">
    <location>
        <begin position="46"/>
        <end position="70"/>
    </location>
</feature>
<feature type="transmembrane region" description="Helical" evidence="1">
    <location>
        <begin position="82"/>
        <end position="102"/>
    </location>
</feature>
<comment type="caution">
    <text evidence="3">The sequence shown here is derived from an EMBL/GenBank/DDBJ whole genome shotgun (WGS) entry which is preliminary data.</text>
</comment>